<dbReference type="Gene3D" id="1.10.1270.20">
    <property type="entry name" value="tRNA(m1g37)methyltransferase, domain 2"/>
    <property type="match status" value="1"/>
</dbReference>
<evidence type="ECO:0000256" key="15">
    <source>
        <dbReference type="HAMAP-Rule" id="MF_00605"/>
    </source>
</evidence>
<dbReference type="GO" id="GO:0052906">
    <property type="term" value="F:tRNA (guanine(37)-N1)-methyltransferase activity"/>
    <property type="evidence" value="ECO:0007669"/>
    <property type="project" value="UniProtKB-UniRule"/>
</dbReference>
<evidence type="ECO:0000313" key="17">
    <source>
        <dbReference type="EMBL" id="RGE57778.1"/>
    </source>
</evidence>
<comment type="subcellular location">
    <subcellularLocation>
        <location evidence="2 15">Cytoplasm</location>
    </subcellularLocation>
</comment>
<name>A0A3E3I0M8_9FIRM</name>
<sequence length="466" mass="52798">MNFHILTLFPEMVTGGLNTSILGRAAQNGHIGLEAVNIRDFTKNKHKKVDDYPYGGGAGMLMQAQPVFDAFKSVEEKIISRGGKSPRVIYVTPQGKVFNQQMAQELAQEQDLVFLCGHYEGIDERVLQAVVTDYVSIGDYVLTGGELPAMVMIDAVSRLVPGVLKNEESAEFESFHDNLLEYPQYTRPEVWQGAEVPEVLLCGDHAKVDRWRLEQSEARTRERRPDLYELYARKGRALGYLQKRKLSHMDMLEVIRRGQGELLYGAEDGVLVRDIPSGAYMLSAADEDMGERLISLIPRGLKNGLYVAHQDFLKDSLCRRFGCSVINSCVQAVYTRKTPWEEAAAYDIRPLDLSWLESVYGQYHTVHDRAYLEERISAGMMYGVFLEGKLAGFAGIHAEGSMGMLEVAEEFRRRGIGEALEKHLINRMLERGWVPFCQVFTDNEASVRLQEKLKLRIGREKVYWIS</sequence>
<evidence type="ECO:0000256" key="12">
    <source>
        <dbReference type="ARBA" id="ARBA00029736"/>
    </source>
</evidence>
<comment type="subunit">
    <text evidence="4 15">Homodimer.</text>
</comment>
<dbReference type="Gene3D" id="3.40.630.30">
    <property type="match status" value="1"/>
</dbReference>
<accession>A0A3E3I0M8</accession>
<dbReference type="InterPro" id="IPR029028">
    <property type="entry name" value="Alpha/beta_knot_MTases"/>
</dbReference>
<dbReference type="CDD" id="cd04301">
    <property type="entry name" value="NAT_SF"/>
    <property type="match status" value="1"/>
</dbReference>
<dbReference type="InterPro" id="IPR016181">
    <property type="entry name" value="Acyl_CoA_acyltransferase"/>
</dbReference>
<keyword evidence="18" id="KW-1185">Reference proteome</keyword>
<dbReference type="InterPro" id="IPR029026">
    <property type="entry name" value="tRNA_m1G_MTases_N"/>
</dbReference>
<feature type="binding site" evidence="15">
    <location>
        <position position="117"/>
    </location>
    <ligand>
        <name>S-adenosyl-L-methionine</name>
        <dbReference type="ChEBI" id="CHEBI:59789"/>
    </ligand>
</feature>
<dbReference type="PROSITE" id="PS51186">
    <property type="entry name" value="GNAT"/>
    <property type="match status" value="1"/>
</dbReference>
<evidence type="ECO:0000256" key="5">
    <source>
        <dbReference type="ARBA" id="ARBA00012807"/>
    </source>
</evidence>
<reference evidence="17" key="1">
    <citation type="submission" date="2018-08" db="EMBL/GenBank/DDBJ databases">
        <title>A genome reference for cultivated species of the human gut microbiota.</title>
        <authorList>
            <person name="Zou Y."/>
            <person name="Xue W."/>
            <person name="Luo G."/>
        </authorList>
    </citation>
    <scope>NUCLEOTIDE SEQUENCE [LARGE SCALE GENOMIC DNA]</scope>
    <source>
        <strain evidence="17">TF05-5AC</strain>
    </source>
</reference>
<feature type="binding site" evidence="15">
    <location>
        <begin position="137"/>
        <end position="142"/>
    </location>
    <ligand>
        <name>S-adenosyl-L-methionine</name>
        <dbReference type="ChEBI" id="CHEBI:59789"/>
    </ligand>
</feature>
<dbReference type="RefSeq" id="WP_117545179.1">
    <property type="nucleotide sequence ID" value="NZ_QVLV01000014.1"/>
</dbReference>
<evidence type="ECO:0000259" key="16">
    <source>
        <dbReference type="PROSITE" id="PS51186"/>
    </source>
</evidence>
<evidence type="ECO:0000256" key="8">
    <source>
        <dbReference type="ARBA" id="ARBA00022603"/>
    </source>
</evidence>
<dbReference type="FunFam" id="3.40.1280.10:FF:000001">
    <property type="entry name" value="tRNA (guanine-N(1)-)-methyltransferase"/>
    <property type="match status" value="1"/>
</dbReference>
<dbReference type="HAMAP" id="MF_00605">
    <property type="entry name" value="TrmD"/>
    <property type="match status" value="1"/>
</dbReference>
<dbReference type="Proteomes" id="UP000260812">
    <property type="component" value="Unassembled WGS sequence"/>
</dbReference>
<keyword evidence="9 15" id="KW-0808">Transferase</keyword>
<dbReference type="GO" id="GO:0002939">
    <property type="term" value="P:tRNA N1-guanine methylation"/>
    <property type="evidence" value="ECO:0007669"/>
    <property type="project" value="TreeGrafter"/>
</dbReference>
<dbReference type="PANTHER" id="PTHR46417">
    <property type="entry name" value="TRNA (GUANINE-N(1)-)-METHYLTRANSFERASE"/>
    <property type="match status" value="1"/>
</dbReference>
<evidence type="ECO:0000256" key="11">
    <source>
        <dbReference type="ARBA" id="ARBA00022694"/>
    </source>
</evidence>
<gene>
    <name evidence="15 17" type="primary">trmD</name>
    <name evidence="17" type="ORF">DXC51_18605</name>
</gene>
<keyword evidence="11 15" id="KW-0819">tRNA processing</keyword>
<proteinExistence type="inferred from homology"/>
<evidence type="ECO:0000256" key="14">
    <source>
        <dbReference type="ARBA" id="ARBA00047783"/>
    </source>
</evidence>
<dbReference type="SUPFAM" id="SSF75217">
    <property type="entry name" value="alpha/beta knot"/>
    <property type="match status" value="1"/>
</dbReference>
<dbReference type="Gene3D" id="3.40.1280.10">
    <property type="match status" value="1"/>
</dbReference>
<evidence type="ECO:0000256" key="2">
    <source>
        <dbReference type="ARBA" id="ARBA00004496"/>
    </source>
</evidence>
<keyword evidence="7 15" id="KW-0963">Cytoplasm</keyword>
<evidence type="ECO:0000256" key="3">
    <source>
        <dbReference type="ARBA" id="ARBA00007630"/>
    </source>
</evidence>
<dbReference type="NCBIfam" id="TIGR00088">
    <property type="entry name" value="trmD"/>
    <property type="match status" value="1"/>
</dbReference>
<dbReference type="NCBIfam" id="NF000648">
    <property type="entry name" value="PRK00026.1"/>
    <property type="match status" value="1"/>
</dbReference>
<dbReference type="InterPro" id="IPR000182">
    <property type="entry name" value="GNAT_dom"/>
</dbReference>
<dbReference type="AlphaFoldDB" id="A0A3E3I0M8"/>
<dbReference type="Pfam" id="PF00583">
    <property type="entry name" value="Acetyltransf_1"/>
    <property type="match status" value="1"/>
</dbReference>
<evidence type="ECO:0000313" key="18">
    <source>
        <dbReference type="Proteomes" id="UP000260812"/>
    </source>
</evidence>
<comment type="similarity">
    <text evidence="3 15">Belongs to the RNA methyltransferase TrmD family.</text>
</comment>
<comment type="caution">
    <text evidence="17">The sequence shown here is derived from an EMBL/GenBank/DDBJ whole genome shotgun (WGS) entry which is preliminary data.</text>
</comment>
<evidence type="ECO:0000256" key="7">
    <source>
        <dbReference type="ARBA" id="ARBA00022490"/>
    </source>
</evidence>
<dbReference type="GO" id="GO:0005829">
    <property type="term" value="C:cytosol"/>
    <property type="evidence" value="ECO:0007669"/>
    <property type="project" value="TreeGrafter"/>
</dbReference>
<dbReference type="GO" id="GO:0016747">
    <property type="term" value="F:acyltransferase activity, transferring groups other than amino-acyl groups"/>
    <property type="evidence" value="ECO:0007669"/>
    <property type="project" value="InterPro"/>
</dbReference>
<evidence type="ECO:0000256" key="1">
    <source>
        <dbReference type="ARBA" id="ARBA00002634"/>
    </source>
</evidence>
<dbReference type="InterPro" id="IPR023148">
    <property type="entry name" value="tRNA_m1G_MeTrfase_C_sf"/>
</dbReference>
<dbReference type="InterPro" id="IPR016009">
    <property type="entry name" value="tRNA_MeTrfase_TRMD/TRM10"/>
</dbReference>
<dbReference type="InterPro" id="IPR002649">
    <property type="entry name" value="tRNA_m1G_MeTrfase_TrmD"/>
</dbReference>
<evidence type="ECO:0000256" key="6">
    <source>
        <dbReference type="ARBA" id="ARBA00014679"/>
    </source>
</evidence>
<dbReference type="PANTHER" id="PTHR46417:SF1">
    <property type="entry name" value="TRNA (GUANINE-N(1)-)-METHYLTRANSFERASE"/>
    <property type="match status" value="1"/>
</dbReference>
<comment type="function">
    <text evidence="1 15">Specifically methylates guanosine-37 in various tRNAs.</text>
</comment>
<dbReference type="EMBL" id="QVLV01000014">
    <property type="protein sequence ID" value="RGE57778.1"/>
    <property type="molecule type" value="Genomic_DNA"/>
</dbReference>
<evidence type="ECO:0000256" key="10">
    <source>
        <dbReference type="ARBA" id="ARBA00022691"/>
    </source>
</evidence>
<keyword evidence="8 15" id="KW-0489">Methyltransferase</keyword>
<dbReference type="GeneID" id="97991046"/>
<keyword evidence="10 15" id="KW-0949">S-adenosyl-L-methionine</keyword>
<evidence type="ECO:0000256" key="4">
    <source>
        <dbReference type="ARBA" id="ARBA00011738"/>
    </source>
</evidence>
<dbReference type="EC" id="2.1.1.228" evidence="5 15"/>
<evidence type="ECO:0000256" key="13">
    <source>
        <dbReference type="ARBA" id="ARBA00033392"/>
    </source>
</evidence>
<organism evidence="17 18">
    <name type="scientific">Eisenbergiella massiliensis</name>
    <dbReference type="NCBI Taxonomy" id="1720294"/>
    <lineage>
        <taxon>Bacteria</taxon>
        <taxon>Bacillati</taxon>
        <taxon>Bacillota</taxon>
        <taxon>Clostridia</taxon>
        <taxon>Lachnospirales</taxon>
        <taxon>Lachnospiraceae</taxon>
        <taxon>Eisenbergiella</taxon>
    </lineage>
</organism>
<feature type="domain" description="N-acetyltransferase" evidence="16">
    <location>
        <begin position="346"/>
        <end position="466"/>
    </location>
</feature>
<dbReference type="Pfam" id="PF01746">
    <property type="entry name" value="tRNA_m1G_MT"/>
    <property type="match status" value="1"/>
</dbReference>
<dbReference type="SUPFAM" id="SSF55729">
    <property type="entry name" value="Acyl-CoA N-acyltransferases (Nat)"/>
    <property type="match status" value="1"/>
</dbReference>
<comment type="catalytic activity">
    <reaction evidence="14 15">
        <text>guanosine(37) in tRNA + S-adenosyl-L-methionine = N(1)-methylguanosine(37) in tRNA + S-adenosyl-L-homocysteine + H(+)</text>
        <dbReference type="Rhea" id="RHEA:36899"/>
        <dbReference type="Rhea" id="RHEA-COMP:10145"/>
        <dbReference type="Rhea" id="RHEA-COMP:10147"/>
        <dbReference type="ChEBI" id="CHEBI:15378"/>
        <dbReference type="ChEBI" id="CHEBI:57856"/>
        <dbReference type="ChEBI" id="CHEBI:59789"/>
        <dbReference type="ChEBI" id="CHEBI:73542"/>
        <dbReference type="ChEBI" id="CHEBI:74269"/>
        <dbReference type="EC" id="2.1.1.228"/>
    </reaction>
</comment>
<protein>
    <recommendedName>
        <fullName evidence="6 15">tRNA (guanine-N(1)-)-methyltransferase</fullName>
        <ecNumber evidence="5 15">2.1.1.228</ecNumber>
    </recommendedName>
    <alternativeName>
        <fullName evidence="12 15">M1G-methyltransferase</fullName>
    </alternativeName>
    <alternativeName>
        <fullName evidence="13 15">tRNA [GM37] methyltransferase</fullName>
    </alternativeName>
</protein>
<evidence type="ECO:0000256" key="9">
    <source>
        <dbReference type="ARBA" id="ARBA00022679"/>
    </source>
</evidence>
<dbReference type="CDD" id="cd18080">
    <property type="entry name" value="TrmD-like"/>
    <property type="match status" value="1"/>
</dbReference>